<dbReference type="PANTHER" id="PTHR33653">
    <property type="entry name" value="RIBONUCLEASE VAPC2"/>
    <property type="match status" value="1"/>
</dbReference>
<evidence type="ECO:0000313" key="9">
    <source>
        <dbReference type="EMBL" id="SEG21651.1"/>
    </source>
</evidence>
<reference evidence="10" key="1">
    <citation type="submission" date="2016-10" db="EMBL/GenBank/DDBJ databases">
        <authorList>
            <person name="Varghese N."/>
            <person name="Submissions S."/>
        </authorList>
    </citation>
    <scope>NUCLEOTIDE SEQUENCE [LARGE SCALE GENOMIC DNA]</scope>
    <source>
        <strain evidence="10">DSM 17298</strain>
    </source>
</reference>
<dbReference type="EMBL" id="FNVR01000018">
    <property type="protein sequence ID" value="SEG21651.1"/>
    <property type="molecule type" value="Genomic_DNA"/>
</dbReference>
<evidence type="ECO:0000256" key="4">
    <source>
        <dbReference type="ARBA" id="ARBA00022723"/>
    </source>
</evidence>
<comment type="cofactor">
    <cofactor evidence="1">
        <name>Mg(2+)</name>
        <dbReference type="ChEBI" id="CHEBI:18420"/>
    </cofactor>
</comment>
<evidence type="ECO:0000256" key="2">
    <source>
        <dbReference type="ARBA" id="ARBA00022649"/>
    </source>
</evidence>
<dbReference type="OrthoDB" id="676982at2"/>
<evidence type="ECO:0000256" key="6">
    <source>
        <dbReference type="ARBA" id="ARBA00022842"/>
    </source>
</evidence>
<dbReference type="AlphaFoldDB" id="A0A1H5YC83"/>
<dbReference type="GO" id="GO:0004518">
    <property type="term" value="F:nuclease activity"/>
    <property type="evidence" value="ECO:0007669"/>
    <property type="project" value="UniProtKB-KW"/>
</dbReference>
<dbReference type="Gene3D" id="3.40.50.1010">
    <property type="entry name" value="5'-nuclease"/>
    <property type="match status" value="1"/>
</dbReference>
<dbReference type="CDD" id="cd18738">
    <property type="entry name" value="PIN_VapC4-5_FitB-like"/>
    <property type="match status" value="1"/>
</dbReference>
<dbReference type="InterPro" id="IPR050556">
    <property type="entry name" value="Type_II_TA_system_RNase"/>
</dbReference>
<dbReference type="RefSeq" id="WP_103925570.1">
    <property type="nucleotide sequence ID" value="NZ_BBFN01000024.1"/>
</dbReference>
<name>A0A1H5YC83_9BACT</name>
<keyword evidence="3" id="KW-0540">Nuclease</keyword>
<evidence type="ECO:0000259" key="8">
    <source>
        <dbReference type="Pfam" id="PF01850"/>
    </source>
</evidence>
<keyword evidence="4" id="KW-0479">Metal-binding</keyword>
<dbReference type="STRING" id="1120964.GCA_001313265_04477"/>
<organism evidence="9 10">
    <name type="scientific">Algoriphagus boritolerans DSM 17298 = JCM 18970</name>
    <dbReference type="NCBI Taxonomy" id="1120964"/>
    <lineage>
        <taxon>Bacteria</taxon>
        <taxon>Pseudomonadati</taxon>
        <taxon>Bacteroidota</taxon>
        <taxon>Cytophagia</taxon>
        <taxon>Cytophagales</taxon>
        <taxon>Cyclobacteriaceae</taxon>
        <taxon>Algoriphagus</taxon>
    </lineage>
</organism>
<keyword evidence="5" id="KW-0378">Hydrolase</keyword>
<dbReference type="Pfam" id="PF01850">
    <property type="entry name" value="PIN"/>
    <property type="match status" value="1"/>
</dbReference>
<keyword evidence="10" id="KW-1185">Reference proteome</keyword>
<sequence length="124" mass="13933">MNGNNILLDTNIILYLLSGDQTVADFLNKNHVYISFVTELELLGFVGIKSDEKLIIEGLLADCTIIDINSEIKKGVIELRKSHKIKLPDAIIAATALSLNIPFMTSDKQLKKLKELNILFYEKE</sequence>
<evidence type="ECO:0000256" key="5">
    <source>
        <dbReference type="ARBA" id="ARBA00022801"/>
    </source>
</evidence>
<evidence type="ECO:0000256" key="7">
    <source>
        <dbReference type="ARBA" id="ARBA00038093"/>
    </source>
</evidence>
<comment type="similarity">
    <text evidence="7">Belongs to the PINc/VapC protein family.</text>
</comment>
<feature type="domain" description="PIN" evidence="8">
    <location>
        <begin position="6"/>
        <end position="115"/>
    </location>
</feature>
<protein>
    <recommendedName>
        <fullName evidence="8">PIN domain-containing protein</fullName>
    </recommendedName>
</protein>
<dbReference type="GO" id="GO:0046872">
    <property type="term" value="F:metal ion binding"/>
    <property type="evidence" value="ECO:0007669"/>
    <property type="project" value="UniProtKB-KW"/>
</dbReference>
<dbReference type="InterPro" id="IPR029060">
    <property type="entry name" value="PIN-like_dom_sf"/>
</dbReference>
<evidence type="ECO:0000313" key="10">
    <source>
        <dbReference type="Proteomes" id="UP000236736"/>
    </source>
</evidence>
<dbReference type="InterPro" id="IPR002716">
    <property type="entry name" value="PIN_dom"/>
</dbReference>
<accession>A0A1H5YC83</accession>
<dbReference type="GO" id="GO:0016787">
    <property type="term" value="F:hydrolase activity"/>
    <property type="evidence" value="ECO:0007669"/>
    <property type="project" value="UniProtKB-KW"/>
</dbReference>
<dbReference type="SUPFAM" id="SSF88723">
    <property type="entry name" value="PIN domain-like"/>
    <property type="match status" value="1"/>
</dbReference>
<dbReference type="Proteomes" id="UP000236736">
    <property type="component" value="Unassembled WGS sequence"/>
</dbReference>
<proteinExistence type="inferred from homology"/>
<evidence type="ECO:0000256" key="1">
    <source>
        <dbReference type="ARBA" id="ARBA00001946"/>
    </source>
</evidence>
<gene>
    <name evidence="9" type="ORF">SAMN03080598_02933</name>
</gene>
<keyword evidence="6" id="KW-0460">Magnesium</keyword>
<keyword evidence="2" id="KW-1277">Toxin-antitoxin system</keyword>
<dbReference type="PANTHER" id="PTHR33653:SF1">
    <property type="entry name" value="RIBONUCLEASE VAPC2"/>
    <property type="match status" value="1"/>
</dbReference>
<evidence type="ECO:0000256" key="3">
    <source>
        <dbReference type="ARBA" id="ARBA00022722"/>
    </source>
</evidence>